<feature type="domain" description="BTB" evidence="1">
    <location>
        <begin position="22"/>
        <end position="91"/>
    </location>
</feature>
<comment type="caution">
    <text evidence="2">The sequence shown here is derived from an EMBL/GenBank/DDBJ whole genome shotgun (WGS) entry which is preliminary data.</text>
</comment>
<evidence type="ECO:0000313" key="3">
    <source>
        <dbReference type="Proteomes" id="UP000297280"/>
    </source>
</evidence>
<sequence>MDPSKKKKSGTRTSFFKKAEIQMVEIRVGEELKLFRVHKSLLCTRVPYFDKILSKGFSESITNSAVLQEDNTEAFDVLVDWVYTNRLPPEIASGIRRYILADKICPPELMDQVMDRIRTEYPLGPPDVLDIYSRLPNGSKLRSCRYERKERGVCNRLSDQRPKLYMPSDVCFHASEEPSLRVSLSKR</sequence>
<dbReference type="STRING" id="87229.A0A4Z1KBT9"/>
<dbReference type="PANTHER" id="PTHR47843">
    <property type="entry name" value="BTB DOMAIN-CONTAINING PROTEIN-RELATED"/>
    <property type="match status" value="1"/>
</dbReference>
<accession>A0A4Z1KBT9</accession>
<evidence type="ECO:0000259" key="1">
    <source>
        <dbReference type="PROSITE" id="PS50097"/>
    </source>
</evidence>
<dbReference type="PROSITE" id="PS50097">
    <property type="entry name" value="BTB"/>
    <property type="match status" value="1"/>
</dbReference>
<dbReference type="CDD" id="cd18186">
    <property type="entry name" value="BTB_POZ_ZBTB_KLHL-like"/>
    <property type="match status" value="1"/>
</dbReference>
<dbReference type="PANTHER" id="PTHR47843:SF2">
    <property type="entry name" value="BTB DOMAIN-CONTAINING PROTEIN"/>
    <property type="match status" value="1"/>
</dbReference>
<dbReference type="Proteomes" id="UP000297280">
    <property type="component" value="Unassembled WGS sequence"/>
</dbReference>
<dbReference type="Pfam" id="PF00651">
    <property type="entry name" value="BTB"/>
    <property type="match status" value="1"/>
</dbReference>
<dbReference type="InterPro" id="IPR000210">
    <property type="entry name" value="BTB/POZ_dom"/>
</dbReference>
<dbReference type="InterPro" id="IPR011333">
    <property type="entry name" value="SKP1/BTB/POZ_sf"/>
</dbReference>
<dbReference type="EMBL" id="PQXO01000625">
    <property type="protein sequence ID" value="TGO83567.1"/>
    <property type="molecule type" value="Genomic_DNA"/>
</dbReference>
<dbReference type="AlphaFoldDB" id="A0A4Z1KBT9"/>
<dbReference type="SMART" id="SM00225">
    <property type="entry name" value="BTB"/>
    <property type="match status" value="1"/>
</dbReference>
<keyword evidence="3" id="KW-1185">Reference proteome</keyword>
<evidence type="ECO:0000313" key="2">
    <source>
        <dbReference type="EMBL" id="TGO83567.1"/>
    </source>
</evidence>
<gene>
    <name evidence="2" type="ORF">BPOR_0626g00060</name>
</gene>
<proteinExistence type="predicted"/>
<dbReference type="SUPFAM" id="SSF54695">
    <property type="entry name" value="POZ domain"/>
    <property type="match status" value="1"/>
</dbReference>
<reference evidence="2 3" key="1">
    <citation type="submission" date="2017-12" db="EMBL/GenBank/DDBJ databases">
        <title>Comparative genomics of Botrytis spp.</title>
        <authorList>
            <person name="Valero-Jimenez C.A."/>
            <person name="Tapia P."/>
            <person name="Veloso J."/>
            <person name="Silva-Moreno E."/>
            <person name="Staats M."/>
            <person name="Valdes J.H."/>
            <person name="Van Kan J.A.L."/>
        </authorList>
    </citation>
    <scope>NUCLEOTIDE SEQUENCE [LARGE SCALE GENOMIC DNA]</scope>
    <source>
        <strain evidence="2 3">MUCL3349</strain>
    </source>
</reference>
<protein>
    <recommendedName>
        <fullName evidence="1">BTB domain-containing protein</fullName>
    </recommendedName>
</protein>
<dbReference type="Gene3D" id="3.30.710.10">
    <property type="entry name" value="Potassium Channel Kv1.1, Chain A"/>
    <property type="match status" value="1"/>
</dbReference>
<organism evidence="2 3">
    <name type="scientific">Botrytis porri</name>
    <dbReference type="NCBI Taxonomy" id="87229"/>
    <lineage>
        <taxon>Eukaryota</taxon>
        <taxon>Fungi</taxon>
        <taxon>Dikarya</taxon>
        <taxon>Ascomycota</taxon>
        <taxon>Pezizomycotina</taxon>
        <taxon>Leotiomycetes</taxon>
        <taxon>Helotiales</taxon>
        <taxon>Sclerotiniaceae</taxon>
        <taxon>Botrytis</taxon>
    </lineage>
</organism>
<name>A0A4Z1KBT9_9HELO</name>